<proteinExistence type="predicted"/>
<dbReference type="Proteomes" id="UP000235659">
    <property type="component" value="Unassembled WGS sequence"/>
</dbReference>
<protein>
    <submittedName>
        <fullName evidence="2">DUF1566 domain-containing protein</fullName>
    </submittedName>
</protein>
<name>A0A2N7W984_9BURK</name>
<organism evidence="1 4">
    <name type="scientific">Paraburkholderia rhynchosiae</name>
    <dbReference type="NCBI Taxonomy" id="487049"/>
    <lineage>
        <taxon>Bacteria</taxon>
        <taxon>Pseudomonadati</taxon>
        <taxon>Pseudomonadota</taxon>
        <taxon>Betaproteobacteria</taxon>
        <taxon>Burkholderiales</taxon>
        <taxon>Burkholderiaceae</taxon>
        <taxon>Paraburkholderia</taxon>
    </lineage>
</organism>
<evidence type="ECO:0000313" key="1">
    <source>
        <dbReference type="EMBL" id="CAB3730438.1"/>
    </source>
</evidence>
<dbReference type="OrthoDB" id="7349818at2"/>
<dbReference type="EMBL" id="PNXY01000026">
    <property type="protein sequence ID" value="PMS25955.1"/>
    <property type="molecule type" value="Genomic_DNA"/>
</dbReference>
<evidence type="ECO:0000313" key="2">
    <source>
        <dbReference type="EMBL" id="PMS25955.1"/>
    </source>
</evidence>
<keyword evidence="3" id="KW-1185">Reference proteome</keyword>
<dbReference type="Proteomes" id="UP000494205">
    <property type="component" value="Unassembled WGS sequence"/>
</dbReference>
<reference evidence="1 4" key="2">
    <citation type="submission" date="2020-04" db="EMBL/GenBank/DDBJ databases">
        <authorList>
            <person name="De Canck E."/>
        </authorList>
    </citation>
    <scope>NUCLEOTIDE SEQUENCE [LARGE SCALE GENOMIC DNA]</scope>
    <source>
        <strain evidence="1 4">LMG 27174</strain>
    </source>
</reference>
<dbReference type="AlphaFoldDB" id="A0A2N7W984"/>
<reference evidence="2 3" key="1">
    <citation type="submission" date="2018-01" db="EMBL/GenBank/DDBJ databases">
        <title>Whole genome analyses suggest that Burkholderia sensu lato contains two further novel genera in the rhizoxinica-symbiotica group Mycetohabitans gen. nov., and Trinickia gen. nov.: implications for the evolution of diazotrophy and nodulation in the Burkholderiaceae.</title>
        <authorList>
            <person name="Estrada-de los Santos P."/>
            <person name="Palmer M."/>
            <person name="Chavez-Ramirez B."/>
            <person name="Beukes C."/>
            <person name="Steenkamp E.T."/>
            <person name="Hirsch A.M."/>
            <person name="Manyaka P."/>
            <person name="Maluk M."/>
            <person name="Lafos M."/>
            <person name="Crook M."/>
            <person name="Gross E."/>
            <person name="Simon M.F."/>
            <person name="Bueno dos Reis Junior F."/>
            <person name="Poole P.S."/>
            <person name="Venter S.N."/>
            <person name="James E.K."/>
        </authorList>
    </citation>
    <scope>NUCLEOTIDE SEQUENCE [LARGE SCALE GENOMIC DNA]</scope>
    <source>
        <strain evidence="2 3">WSM 3937</strain>
    </source>
</reference>
<accession>A0A2N7W984</accession>
<sequence>MQQLQIPPLSEGEVYVGSIGDKNGDVQHIVLLPGDNERASWSDQLAWAKSIGGDLPTRVEQAMLFANFRDQFQQAAYWSNTPDADPDYDGWAWYQDFYYGGQISSHKGHALRARAVRRLSI</sequence>
<evidence type="ECO:0000313" key="3">
    <source>
        <dbReference type="Proteomes" id="UP000235659"/>
    </source>
</evidence>
<gene>
    <name evidence="2" type="ORF">C0Z16_27865</name>
    <name evidence="1" type="ORF">LMG27174_05744</name>
</gene>
<dbReference type="RefSeq" id="WP_102635281.1">
    <property type="nucleotide sequence ID" value="NZ_CADIJZ010000027.1"/>
</dbReference>
<evidence type="ECO:0000313" key="4">
    <source>
        <dbReference type="Proteomes" id="UP000494205"/>
    </source>
</evidence>
<dbReference type="EMBL" id="CADIJZ010000027">
    <property type="protein sequence ID" value="CAB3730438.1"/>
    <property type="molecule type" value="Genomic_DNA"/>
</dbReference>